<evidence type="ECO:0000313" key="3">
    <source>
        <dbReference type="Proteomes" id="UP000003240"/>
    </source>
</evidence>
<keyword evidence="1" id="KW-0472">Membrane</keyword>
<feature type="transmembrane region" description="Helical" evidence="1">
    <location>
        <begin position="135"/>
        <end position="159"/>
    </location>
</feature>
<evidence type="ECO:0000256" key="1">
    <source>
        <dbReference type="SAM" id="Phobius"/>
    </source>
</evidence>
<dbReference type="EMBL" id="AFGF01000116">
    <property type="protein sequence ID" value="EGO63425.1"/>
    <property type="molecule type" value="Genomic_DNA"/>
</dbReference>
<keyword evidence="1" id="KW-0812">Transmembrane</keyword>
<protein>
    <recommendedName>
        <fullName evidence="4">Transporter gate domain protein</fullName>
    </recommendedName>
</protein>
<organism evidence="2 3">
    <name type="scientific">Acetonema longum DSM 6540</name>
    <dbReference type="NCBI Taxonomy" id="1009370"/>
    <lineage>
        <taxon>Bacteria</taxon>
        <taxon>Bacillati</taxon>
        <taxon>Bacillota</taxon>
        <taxon>Negativicutes</taxon>
        <taxon>Acetonemataceae</taxon>
        <taxon>Acetonema</taxon>
    </lineage>
</organism>
<gene>
    <name evidence="2" type="ORF">ALO_13179</name>
</gene>
<sequence length="399" mass="42042">MAGQVTQGMAATDNKGYGLETAIFVAIFSGILWYIQSIMGLSHMLSTIMKTAYGLLQDTAFFVMAICVLAGASGGLLSEFGVVAVLQNMISPIMRPIFGLPGVASLGVITTFLSDNPAILALAQDKKIRKYFKKYEVPALTNIGTGFGMGLIVFTYMVGLGFAKPAAIGVAGAAFGTLVSTRLMLYMTKRHYMKTGKFTAMDQLDDTLETVSEEESAVLHGMKHKQSLFDRFMNAMLDGGKTGVVNGLNVIPGILTVCTAVMILTLGPATGADGNPTYIGGAYEGIALLSKIGEYIYPVTNLLFGFQHGSNIAFPLTSLGAVGAALGTLPQMLTKGYVGPNEIAVFTGIGMCYSGYLSTHVSMMDALGKRDLTGFAIISHTIGGICAGIAAHYMFLIIG</sequence>
<keyword evidence="3" id="KW-1185">Reference proteome</keyword>
<dbReference type="Proteomes" id="UP000003240">
    <property type="component" value="Unassembled WGS sequence"/>
</dbReference>
<evidence type="ECO:0008006" key="4">
    <source>
        <dbReference type="Google" id="ProtNLM"/>
    </source>
</evidence>
<proteinExistence type="predicted"/>
<dbReference type="eggNOG" id="COG3314">
    <property type="taxonomic scope" value="Bacteria"/>
</dbReference>
<dbReference type="AlphaFoldDB" id="F7NKL7"/>
<feature type="transmembrane region" description="Helical" evidence="1">
    <location>
        <begin position="165"/>
        <end position="185"/>
    </location>
</feature>
<feature type="transmembrane region" description="Helical" evidence="1">
    <location>
        <begin position="17"/>
        <end position="35"/>
    </location>
</feature>
<accession>F7NKL7</accession>
<evidence type="ECO:0000313" key="2">
    <source>
        <dbReference type="EMBL" id="EGO63425.1"/>
    </source>
</evidence>
<feature type="transmembrane region" description="Helical" evidence="1">
    <location>
        <begin position="372"/>
        <end position="398"/>
    </location>
</feature>
<feature type="transmembrane region" description="Helical" evidence="1">
    <location>
        <begin position="55"/>
        <end position="77"/>
    </location>
</feature>
<feature type="transmembrane region" description="Helical" evidence="1">
    <location>
        <begin position="97"/>
        <end position="123"/>
    </location>
</feature>
<keyword evidence="1" id="KW-1133">Transmembrane helix</keyword>
<dbReference type="RefSeq" id="WP_004096448.1">
    <property type="nucleotide sequence ID" value="NZ_AFGF01000116.1"/>
</dbReference>
<comment type="caution">
    <text evidence="2">The sequence shown here is derived from an EMBL/GenBank/DDBJ whole genome shotgun (WGS) entry which is preliminary data.</text>
</comment>
<name>F7NKL7_9FIRM</name>
<dbReference type="STRING" id="1009370.ALO_13179"/>
<reference evidence="2 3" key="1">
    <citation type="journal article" date="2011" name="EMBO J.">
        <title>Structural diversity of bacterial flagellar motors.</title>
        <authorList>
            <person name="Chen S."/>
            <person name="Beeby M."/>
            <person name="Murphy G.E."/>
            <person name="Leadbetter J.R."/>
            <person name="Hendrixson D.R."/>
            <person name="Briegel A."/>
            <person name="Li Z."/>
            <person name="Shi J."/>
            <person name="Tocheva E.I."/>
            <person name="Muller A."/>
            <person name="Dobro M.J."/>
            <person name="Jensen G.J."/>
        </authorList>
    </citation>
    <scope>NUCLEOTIDE SEQUENCE [LARGE SCALE GENOMIC DNA]</scope>
    <source>
        <strain evidence="2 3">DSM 6540</strain>
    </source>
</reference>